<gene>
    <name evidence="2" type="ORF">UFOPK1773_00081</name>
    <name evidence="3" type="ORF">UFOPK2288_00673</name>
    <name evidence="4" type="ORF">UFOPK2589_00540</name>
    <name evidence="5" type="ORF">UFOPK2931_00988</name>
    <name evidence="6" type="ORF">UFOPK3056_00831</name>
    <name evidence="7" type="ORF">UFOPK3287_00950</name>
    <name evidence="8" type="ORF">UFOPK3558_00653</name>
    <name evidence="9" type="ORF">UFOPK3916_00623</name>
    <name evidence="10" type="ORF">UFOPK4074_00360</name>
    <name evidence="11" type="ORF">UFOPK4372_00756</name>
</gene>
<evidence type="ECO:0000313" key="9">
    <source>
        <dbReference type="EMBL" id="CAB4974076.1"/>
    </source>
</evidence>
<dbReference type="InterPro" id="IPR002994">
    <property type="entry name" value="Surf1/Shy1"/>
</dbReference>
<dbReference type="Pfam" id="PF02104">
    <property type="entry name" value="SURF1"/>
    <property type="match status" value="1"/>
</dbReference>
<dbReference type="EMBL" id="CAFBOE010000043">
    <property type="protein sequence ID" value="CAB4974076.1"/>
    <property type="molecule type" value="Genomic_DNA"/>
</dbReference>
<dbReference type="AlphaFoldDB" id="A0A6J7LZV2"/>
<evidence type="ECO:0000313" key="2">
    <source>
        <dbReference type="EMBL" id="CAB4580115.1"/>
    </source>
</evidence>
<name>A0A6J7LZV2_9ZZZZ</name>
<organism evidence="9">
    <name type="scientific">freshwater metagenome</name>
    <dbReference type="NCBI Taxonomy" id="449393"/>
    <lineage>
        <taxon>unclassified sequences</taxon>
        <taxon>metagenomes</taxon>
        <taxon>ecological metagenomes</taxon>
    </lineage>
</organism>
<dbReference type="EMBL" id="CAEZUA010000003">
    <property type="protein sequence ID" value="CAB4580115.1"/>
    <property type="molecule type" value="Genomic_DNA"/>
</dbReference>
<sequence>MHQSKFKTFLALCGVLIIAAGFASLGMWQWDRAQLSRQTIKVDTTLVSLESIAQPRIALPSAATLRHVRVEGTYETTFLAPNQEDARGVRGDWEVGLLHTKSGGAILIARGIAPMPSLISGTGNISVNGILMPHQSDNYAPKKQGVLARLDSALILNQTALDLYDGYIIAQSETRGGVEIAGARIDPPKPRTAVPGFYWQHISYVVIWWLMGAIVVFLPFYNRLVRSRVQPESHADEQPKETRA</sequence>
<keyword evidence="1" id="KW-0472">Membrane</keyword>
<evidence type="ECO:0000313" key="5">
    <source>
        <dbReference type="EMBL" id="CAB4784413.1"/>
    </source>
</evidence>
<dbReference type="EMBL" id="CAFBMI010000046">
    <property type="protein sequence ID" value="CAB4900420.1"/>
    <property type="molecule type" value="Genomic_DNA"/>
</dbReference>
<dbReference type="EMBL" id="CAFAAR010000081">
    <property type="protein sequence ID" value="CAB4807231.1"/>
    <property type="molecule type" value="Genomic_DNA"/>
</dbReference>
<evidence type="ECO:0000313" key="4">
    <source>
        <dbReference type="EMBL" id="CAB4695762.1"/>
    </source>
</evidence>
<protein>
    <submittedName>
        <fullName evidence="9">Unannotated protein</fullName>
    </submittedName>
</protein>
<dbReference type="EMBL" id="CAFBPG010000018">
    <property type="protein sequence ID" value="CAB5005697.1"/>
    <property type="molecule type" value="Genomic_DNA"/>
</dbReference>
<dbReference type="EMBL" id="CAEZXT010000024">
    <property type="protein sequence ID" value="CAB4695762.1"/>
    <property type="molecule type" value="Genomic_DNA"/>
</dbReference>
<accession>A0A6J7LZV2</accession>
<evidence type="ECO:0000256" key="1">
    <source>
        <dbReference type="SAM" id="Phobius"/>
    </source>
</evidence>
<dbReference type="EMBL" id="CAEZZZ010000080">
    <property type="protein sequence ID" value="CAB4784413.1"/>
    <property type="molecule type" value="Genomic_DNA"/>
</dbReference>
<dbReference type="EMBL" id="CAFBQZ010000054">
    <property type="protein sequence ID" value="CAB5073625.1"/>
    <property type="molecule type" value="Genomic_DNA"/>
</dbReference>
<keyword evidence="1" id="KW-1133">Transmembrane helix</keyword>
<evidence type="ECO:0000313" key="10">
    <source>
        <dbReference type="EMBL" id="CAB5005697.1"/>
    </source>
</evidence>
<evidence type="ECO:0000313" key="11">
    <source>
        <dbReference type="EMBL" id="CAB5073625.1"/>
    </source>
</evidence>
<dbReference type="EMBL" id="CAFBJH010000063">
    <property type="protein sequence ID" value="CAB4851082.1"/>
    <property type="molecule type" value="Genomic_DNA"/>
</dbReference>
<feature type="transmembrane region" description="Helical" evidence="1">
    <location>
        <begin position="197"/>
        <end position="221"/>
    </location>
</feature>
<dbReference type="EMBL" id="CAEZWS010000027">
    <property type="protein sequence ID" value="CAB4664302.1"/>
    <property type="molecule type" value="Genomic_DNA"/>
</dbReference>
<proteinExistence type="predicted"/>
<evidence type="ECO:0000313" key="7">
    <source>
        <dbReference type="EMBL" id="CAB4851082.1"/>
    </source>
</evidence>
<evidence type="ECO:0000313" key="6">
    <source>
        <dbReference type="EMBL" id="CAB4807231.1"/>
    </source>
</evidence>
<keyword evidence="1" id="KW-0812">Transmembrane</keyword>
<reference evidence="9" key="1">
    <citation type="submission" date="2020-05" db="EMBL/GenBank/DDBJ databases">
        <authorList>
            <person name="Chiriac C."/>
            <person name="Salcher M."/>
            <person name="Ghai R."/>
            <person name="Kavagutti S V."/>
        </authorList>
    </citation>
    <scope>NUCLEOTIDE SEQUENCE</scope>
</reference>
<evidence type="ECO:0000313" key="8">
    <source>
        <dbReference type="EMBL" id="CAB4900420.1"/>
    </source>
</evidence>
<dbReference type="GO" id="GO:0016020">
    <property type="term" value="C:membrane"/>
    <property type="evidence" value="ECO:0007669"/>
    <property type="project" value="InterPro"/>
</dbReference>
<evidence type="ECO:0000313" key="3">
    <source>
        <dbReference type="EMBL" id="CAB4664302.1"/>
    </source>
</evidence>